<feature type="region of interest" description="Disordered" evidence="1">
    <location>
        <begin position="386"/>
        <end position="413"/>
    </location>
</feature>
<organism evidence="3 4">
    <name type="scientific">Plicaturopsis crispa FD-325 SS-3</name>
    <dbReference type="NCBI Taxonomy" id="944288"/>
    <lineage>
        <taxon>Eukaryota</taxon>
        <taxon>Fungi</taxon>
        <taxon>Dikarya</taxon>
        <taxon>Basidiomycota</taxon>
        <taxon>Agaricomycotina</taxon>
        <taxon>Agaricomycetes</taxon>
        <taxon>Agaricomycetidae</taxon>
        <taxon>Amylocorticiales</taxon>
        <taxon>Amylocorticiaceae</taxon>
        <taxon>Plicatura</taxon>
        <taxon>Plicaturopsis crispa</taxon>
    </lineage>
</organism>
<evidence type="ECO:0000313" key="4">
    <source>
        <dbReference type="Proteomes" id="UP000053263"/>
    </source>
</evidence>
<feature type="compositionally biased region" description="Basic residues" evidence="1">
    <location>
        <begin position="394"/>
        <end position="405"/>
    </location>
</feature>
<accession>A0A0C9SK36</accession>
<dbReference type="Proteomes" id="UP000053263">
    <property type="component" value="Unassembled WGS sequence"/>
</dbReference>
<dbReference type="Gene3D" id="3.40.970.10">
    <property type="entry name" value="Ribonuclease H1, N-terminal domain"/>
    <property type="match status" value="1"/>
</dbReference>
<evidence type="ECO:0000256" key="1">
    <source>
        <dbReference type="SAM" id="MobiDB-lite"/>
    </source>
</evidence>
<protein>
    <submittedName>
        <fullName evidence="3">Unplaced genomic scaffold PLICRscaffold_33, whole genome shotgun sequence</fullName>
    </submittedName>
</protein>
<evidence type="ECO:0000259" key="2">
    <source>
        <dbReference type="Pfam" id="PF01693"/>
    </source>
</evidence>
<proteinExistence type="predicted"/>
<feature type="compositionally biased region" description="Pro residues" evidence="1">
    <location>
        <begin position="314"/>
        <end position="325"/>
    </location>
</feature>
<dbReference type="SUPFAM" id="SSF55658">
    <property type="entry name" value="L9 N-domain-like"/>
    <property type="match status" value="1"/>
</dbReference>
<feature type="region of interest" description="Disordered" evidence="1">
    <location>
        <begin position="259"/>
        <end position="336"/>
    </location>
</feature>
<dbReference type="OrthoDB" id="3028829at2759"/>
<dbReference type="InterPro" id="IPR009027">
    <property type="entry name" value="Ribosomal_bL9/RNase_H1_N"/>
</dbReference>
<keyword evidence="4" id="KW-1185">Reference proteome</keyword>
<evidence type="ECO:0000313" key="3">
    <source>
        <dbReference type="EMBL" id="KII83051.1"/>
    </source>
</evidence>
<dbReference type="EMBL" id="KN832586">
    <property type="protein sequence ID" value="KII83051.1"/>
    <property type="molecule type" value="Genomic_DNA"/>
</dbReference>
<dbReference type="HOGENOM" id="CLU_473352_0_0_1"/>
<sequence length="576" mass="62730">MSRQRRPPPLTTIISISSPSSLSVSISSPSSVSSSASFFSCVLAPTPPLSPPPLAPVERGQESEVETSYGTDEELCDAMANFDMNTVDKLIPPRATPETPTRWSCAHYAAHITSPTRCVVPPPVLGVQVGDVDVDSDDDDDVFVNVATPTRVRTTRDESGKYYVVMKGFCPGIYYDWPSTKRQVKRVLGAEFKSFRGRALAEEYFRQGLVDGRVAPLYPRDGPVPGGSTQAEGRWIAVFAGTAPGVYPSWLDTAPLEAGRFSRGEGDTEGQGLDSPGATPPQTPLGLINSVSPPPHTFAHRNVKNSTPSAGPVSTPPSPLSPLTPSPALSPTLPDVDLATDLPALDTPHRGKDSVTERPVHEGTRPEIDVDVSYTAVVPVGAARDNDAMDAGNHRQRNKRKHRCLKRAEQRASANPLDYKPRSTFAVRNITPFTIKLDFNAKHLHTAKGSYVGIHYDKHRKRPWTLHELLSLGFELVEWDGKGSRAFVEENGKIIAVLVGQPNEPDWPAVVSDAEDAMRQSRPEWDRAARPKDRDNRCGDFAAITTGFSFGGGQQLPGNLRTYAHTAWLRVLSLLR</sequence>
<dbReference type="AlphaFoldDB" id="A0A0C9SK36"/>
<reference evidence="3 4" key="1">
    <citation type="submission" date="2014-06" db="EMBL/GenBank/DDBJ databases">
        <title>Evolutionary Origins and Diversification of the Mycorrhizal Mutualists.</title>
        <authorList>
            <consortium name="DOE Joint Genome Institute"/>
            <consortium name="Mycorrhizal Genomics Consortium"/>
            <person name="Kohler A."/>
            <person name="Kuo A."/>
            <person name="Nagy L.G."/>
            <person name="Floudas D."/>
            <person name="Copeland A."/>
            <person name="Barry K.W."/>
            <person name="Cichocki N."/>
            <person name="Veneault-Fourrey C."/>
            <person name="LaButti K."/>
            <person name="Lindquist E.A."/>
            <person name="Lipzen A."/>
            <person name="Lundell T."/>
            <person name="Morin E."/>
            <person name="Murat C."/>
            <person name="Riley R."/>
            <person name="Ohm R."/>
            <person name="Sun H."/>
            <person name="Tunlid A."/>
            <person name="Henrissat B."/>
            <person name="Grigoriev I.V."/>
            <person name="Hibbett D.S."/>
            <person name="Martin F."/>
        </authorList>
    </citation>
    <scope>NUCLEOTIDE SEQUENCE [LARGE SCALE GENOMIC DNA]</scope>
    <source>
        <strain evidence="3 4">FD-325 SS-3</strain>
    </source>
</reference>
<dbReference type="Pfam" id="PF01693">
    <property type="entry name" value="Cauli_VI"/>
    <property type="match status" value="1"/>
</dbReference>
<dbReference type="InterPro" id="IPR037056">
    <property type="entry name" value="RNase_H1_N_sf"/>
</dbReference>
<gene>
    <name evidence="3" type="ORF">PLICRDRAFT_180779</name>
</gene>
<name>A0A0C9SK36_PLICR</name>
<dbReference type="InterPro" id="IPR011320">
    <property type="entry name" value="RNase_H1_N"/>
</dbReference>
<feature type="domain" description="Ribonuclease H1 N-terminal" evidence="2">
    <location>
        <begin position="161"/>
        <end position="204"/>
    </location>
</feature>